<feature type="transmembrane region" description="Helical" evidence="1">
    <location>
        <begin position="36"/>
        <end position="57"/>
    </location>
</feature>
<keyword evidence="1" id="KW-0812">Transmembrane</keyword>
<dbReference type="Proteomes" id="UP000029066">
    <property type="component" value="Unassembled WGS sequence"/>
</dbReference>
<proteinExistence type="predicted"/>
<name>A0A087D6U9_9BIFI</name>
<evidence type="ECO:0000313" key="3">
    <source>
        <dbReference type="Proteomes" id="UP000029066"/>
    </source>
</evidence>
<evidence type="ECO:0000313" key="2">
    <source>
        <dbReference type="EMBL" id="KFI91249.1"/>
    </source>
</evidence>
<keyword evidence="1" id="KW-1133">Transmembrane helix</keyword>
<accession>A0A087D6U9</accession>
<keyword evidence="1" id="KW-0472">Membrane</keyword>
<gene>
    <name evidence="2" type="ORF">BISA_1847</name>
</gene>
<feature type="transmembrane region" description="Helical" evidence="1">
    <location>
        <begin position="69"/>
        <end position="87"/>
    </location>
</feature>
<dbReference type="RefSeq" id="WP_051917525.1">
    <property type="nucleotide sequence ID" value="NZ_JDUT01000006.1"/>
</dbReference>
<comment type="caution">
    <text evidence="2">The sequence shown here is derived from an EMBL/GenBank/DDBJ whole genome shotgun (WGS) entry which is preliminary data.</text>
</comment>
<protein>
    <submittedName>
        <fullName evidence="2">Uncharacterized protein</fullName>
    </submittedName>
</protein>
<dbReference type="EMBL" id="JGZN01000016">
    <property type="protein sequence ID" value="KFI91249.1"/>
    <property type="molecule type" value="Genomic_DNA"/>
</dbReference>
<dbReference type="AlphaFoldDB" id="A0A087D6U9"/>
<organism evidence="2 3">
    <name type="scientific">Bifidobacterium saguini DSM 23967</name>
    <dbReference type="NCBI Taxonomy" id="1437607"/>
    <lineage>
        <taxon>Bacteria</taxon>
        <taxon>Bacillati</taxon>
        <taxon>Actinomycetota</taxon>
        <taxon>Actinomycetes</taxon>
        <taxon>Bifidobacteriales</taxon>
        <taxon>Bifidobacteriaceae</taxon>
        <taxon>Bifidobacterium</taxon>
    </lineage>
</organism>
<feature type="transmembrane region" description="Helical" evidence="1">
    <location>
        <begin position="6"/>
        <end position="24"/>
    </location>
</feature>
<sequence>MNLLDVFEVVCYLTGVGLCCRLLQTTSDGPMEPFRGVWKLLLVLFALQTGVGCLAFREPWGAPVSFVQILNVMLAVFADLLLAYRLFGGAGRTGR</sequence>
<reference evidence="2 3" key="1">
    <citation type="submission" date="2014-03" db="EMBL/GenBank/DDBJ databases">
        <title>Genomics of Bifidobacteria.</title>
        <authorList>
            <person name="Ventura M."/>
            <person name="Milani C."/>
            <person name="Lugli G.A."/>
        </authorList>
    </citation>
    <scope>NUCLEOTIDE SEQUENCE [LARGE SCALE GENOMIC DNA]</scope>
    <source>
        <strain evidence="2 3">DSM 23967</strain>
    </source>
</reference>
<evidence type="ECO:0000256" key="1">
    <source>
        <dbReference type="SAM" id="Phobius"/>
    </source>
</evidence>